<dbReference type="PANTHER" id="PTHR34934:SF1">
    <property type="entry name" value="FLAVIN-DEPENDENT THYMIDYLATE SYNTHASE"/>
    <property type="match status" value="1"/>
</dbReference>
<dbReference type="Proteomes" id="UP000285865">
    <property type="component" value="Unassembled WGS sequence"/>
</dbReference>
<dbReference type="SUPFAM" id="SSF69796">
    <property type="entry name" value="Thymidylate synthase-complementing protein Thy1"/>
    <property type="match status" value="1"/>
</dbReference>
<keyword evidence="2" id="KW-0808">Transferase</keyword>
<dbReference type="RefSeq" id="WP_118257105.1">
    <property type="nucleotide sequence ID" value="NZ_QRKN01000001.1"/>
</dbReference>
<dbReference type="CDD" id="cd20175">
    <property type="entry name" value="ThyX"/>
    <property type="match status" value="1"/>
</dbReference>
<name>A0A414ZQV3_9FIRM</name>
<dbReference type="PROSITE" id="PS51331">
    <property type="entry name" value="THYX"/>
    <property type="match status" value="1"/>
</dbReference>
<dbReference type="InterPro" id="IPR036098">
    <property type="entry name" value="Thymidylate_synthase_ThyX_sf"/>
</dbReference>
<proteinExistence type="predicted"/>
<reference evidence="2 3" key="1">
    <citation type="submission" date="2018-08" db="EMBL/GenBank/DDBJ databases">
        <title>A genome reference for cultivated species of the human gut microbiota.</title>
        <authorList>
            <person name="Zou Y."/>
            <person name="Xue W."/>
            <person name="Luo G."/>
        </authorList>
    </citation>
    <scope>NUCLEOTIDE SEQUENCE [LARGE SCALE GENOMIC DNA]</scope>
    <source>
        <strain evidence="2 3">AM16-11</strain>
    </source>
</reference>
<dbReference type="GO" id="GO:0050797">
    <property type="term" value="F:thymidylate synthase (FAD) activity"/>
    <property type="evidence" value="ECO:0007669"/>
    <property type="project" value="UniProtKB-UniRule"/>
</dbReference>
<dbReference type="EMBL" id="QRKN01000001">
    <property type="protein sequence ID" value="RHI25629.1"/>
    <property type="molecule type" value="Genomic_DNA"/>
</dbReference>
<dbReference type="GO" id="GO:0050660">
    <property type="term" value="F:flavin adenine dinucleotide binding"/>
    <property type="evidence" value="ECO:0007669"/>
    <property type="project" value="UniProtKB-UniRule"/>
</dbReference>
<protein>
    <recommendedName>
        <fullName evidence="1">FAD-dependent thymidylate synthase</fullName>
        <ecNumber evidence="1">2.1.1.148</ecNumber>
    </recommendedName>
</protein>
<accession>A0A414ZQV3</accession>
<evidence type="ECO:0000256" key="1">
    <source>
        <dbReference type="NCBIfam" id="TIGR02170"/>
    </source>
</evidence>
<dbReference type="GO" id="GO:0070402">
    <property type="term" value="F:NADPH binding"/>
    <property type="evidence" value="ECO:0007669"/>
    <property type="project" value="TreeGrafter"/>
</dbReference>
<dbReference type="GO" id="GO:0006231">
    <property type="term" value="P:dTMP biosynthetic process"/>
    <property type="evidence" value="ECO:0007669"/>
    <property type="project" value="UniProtKB-UniRule"/>
</dbReference>
<organism evidence="2 3">
    <name type="scientific">Agathobacter rectalis</name>
    <dbReference type="NCBI Taxonomy" id="39491"/>
    <lineage>
        <taxon>Bacteria</taxon>
        <taxon>Bacillati</taxon>
        <taxon>Bacillota</taxon>
        <taxon>Clostridia</taxon>
        <taxon>Lachnospirales</taxon>
        <taxon>Lachnospiraceae</taxon>
        <taxon>Agathobacter</taxon>
    </lineage>
</organism>
<evidence type="ECO:0000313" key="2">
    <source>
        <dbReference type="EMBL" id="RHI25629.1"/>
    </source>
</evidence>
<dbReference type="InterPro" id="IPR003669">
    <property type="entry name" value="Thymidylate_synthase_ThyX"/>
</dbReference>
<gene>
    <name evidence="2" type="primary">thyX</name>
    <name evidence="2" type="ORF">DW172_02800</name>
</gene>
<keyword evidence="2" id="KW-0489">Methyltransferase</keyword>
<dbReference type="EC" id="2.1.1.148" evidence="1"/>
<dbReference type="GO" id="GO:0004799">
    <property type="term" value="F:thymidylate synthase activity"/>
    <property type="evidence" value="ECO:0007669"/>
    <property type="project" value="TreeGrafter"/>
</dbReference>
<dbReference type="Gene3D" id="3.30.1360.170">
    <property type="match status" value="1"/>
</dbReference>
<evidence type="ECO:0000313" key="3">
    <source>
        <dbReference type="Proteomes" id="UP000285865"/>
    </source>
</evidence>
<sequence length="226" mass="26020">MKKIRAGFEILTPISEGGIKELQHIEKIGRVCYKSEDRITENGESAKKFVGMLIRNGHEAMIEHSSLSVKFTVDRGVSHELVRHRIASFAQESTRYCNYSNNKFGGECAYIDITPGMNLDTKMRNMSSEELTKVYTEWVSAMEDAEKHYMRMLELGATPQIARSVLPNSTKTEITITANYREWRNFFKLRVPKTAHPQMREVTIELLKELKTRIPVIFDDIESENP</sequence>
<dbReference type="GO" id="GO:0032259">
    <property type="term" value="P:methylation"/>
    <property type="evidence" value="ECO:0007669"/>
    <property type="project" value="UniProtKB-KW"/>
</dbReference>
<dbReference type="AlphaFoldDB" id="A0A414ZQV3"/>
<dbReference type="PANTHER" id="PTHR34934">
    <property type="entry name" value="FLAVIN-DEPENDENT THYMIDYLATE SYNTHASE"/>
    <property type="match status" value="1"/>
</dbReference>
<dbReference type="NCBIfam" id="TIGR02170">
    <property type="entry name" value="thyX"/>
    <property type="match status" value="1"/>
</dbReference>
<comment type="caution">
    <text evidence="2">The sequence shown here is derived from an EMBL/GenBank/DDBJ whole genome shotgun (WGS) entry which is preliminary data.</text>
</comment>
<dbReference type="Pfam" id="PF02511">
    <property type="entry name" value="Thy1"/>
    <property type="match status" value="1"/>
</dbReference>